<dbReference type="Proteomes" id="UP000287033">
    <property type="component" value="Unassembled WGS sequence"/>
</dbReference>
<keyword evidence="1" id="KW-0472">Membrane</keyword>
<dbReference type="STRING" id="137246.A0A401T2B0"/>
<feature type="transmembrane region" description="Helical" evidence="1">
    <location>
        <begin position="7"/>
        <end position="34"/>
    </location>
</feature>
<comment type="caution">
    <text evidence="2">The sequence shown here is derived from an EMBL/GenBank/DDBJ whole genome shotgun (WGS) entry which is preliminary data.</text>
</comment>
<protein>
    <recommendedName>
        <fullName evidence="4">G-protein coupled receptors family 1 profile domain-containing protein</fullName>
    </recommendedName>
</protein>
<dbReference type="AlphaFoldDB" id="A0A401T2B0"/>
<name>A0A401T2B0_CHIPU</name>
<evidence type="ECO:0000313" key="3">
    <source>
        <dbReference type="Proteomes" id="UP000287033"/>
    </source>
</evidence>
<evidence type="ECO:0000256" key="1">
    <source>
        <dbReference type="SAM" id="Phobius"/>
    </source>
</evidence>
<reference evidence="2 3" key="1">
    <citation type="journal article" date="2018" name="Nat. Ecol. Evol.">
        <title>Shark genomes provide insights into elasmobranch evolution and the origin of vertebrates.</title>
        <authorList>
            <person name="Hara Y"/>
            <person name="Yamaguchi K"/>
            <person name="Onimaru K"/>
            <person name="Kadota M"/>
            <person name="Koyanagi M"/>
            <person name="Keeley SD"/>
            <person name="Tatsumi K"/>
            <person name="Tanaka K"/>
            <person name="Motone F"/>
            <person name="Kageyama Y"/>
            <person name="Nozu R"/>
            <person name="Adachi N"/>
            <person name="Nishimura O"/>
            <person name="Nakagawa R"/>
            <person name="Tanegashima C"/>
            <person name="Kiyatake I"/>
            <person name="Matsumoto R"/>
            <person name="Murakumo K"/>
            <person name="Nishida K"/>
            <person name="Terakita A"/>
            <person name="Kuratani S"/>
            <person name="Sato K"/>
            <person name="Hyodo S Kuraku.S."/>
        </authorList>
    </citation>
    <scope>NUCLEOTIDE SEQUENCE [LARGE SCALE GENOMIC DNA]</scope>
</reference>
<organism evidence="2 3">
    <name type="scientific">Chiloscyllium punctatum</name>
    <name type="common">Brownbanded bambooshark</name>
    <name type="synonym">Hemiscyllium punctatum</name>
    <dbReference type="NCBI Taxonomy" id="137246"/>
    <lineage>
        <taxon>Eukaryota</taxon>
        <taxon>Metazoa</taxon>
        <taxon>Chordata</taxon>
        <taxon>Craniata</taxon>
        <taxon>Vertebrata</taxon>
        <taxon>Chondrichthyes</taxon>
        <taxon>Elasmobranchii</taxon>
        <taxon>Galeomorphii</taxon>
        <taxon>Galeoidea</taxon>
        <taxon>Orectolobiformes</taxon>
        <taxon>Hemiscylliidae</taxon>
        <taxon>Chiloscyllium</taxon>
    </lineage>
</organism>
<accession>A0A401T2B0</accession>
<dbReference type="EMBL" id="BEZZ01000883">
    <property type="protein sequence ID" value="GCC36782.1"/>
    <property type="molecule type" value="Genomic_DNA"/>
</dbReference>
<keyword evidence="1" id="KW-0812">Transmembrane</keyword>
<keyword evidence="3" id="KW-1185">Reference proteome</keyword>
<gene>
    <name evidence="2" type="ORF">chiPu_0015281</name>
</gene>
<dbReference type="OrthoDB" id="10011262at2759"/>
<evidence type="ECO:0008006" key="4">
    <source>
        <dbReference type="Google" id="ProtNLM"/>
    </source>
</evidence>
<proteinExistence type="predicted"/>
<evidence type="ECO:0000313" key="2">
    <source>
        <dbReference type="EMBL" id="GCC36782.1"/>
    </source>
</evidence>
<dbReference type="Gene3D" id="1.20.1070.10">
    <property type="entry name" value="Rhodopsin 7-helix transmembrane proteins"/>
    <property type="match status" value="1"/>
</dbReference>
<sequence length="100" mass="11476">MQSRRRALMLLFAASASFIILWMATVGLFMLSRIMNTYFSRDFNDPFAIVNETSRMLTVLNCSTSTCMYVLTQVRVREELRKAMKYGANRISQFVTVANG</sequence>
<keyword evidence="1" id="KW-1133">Transmembrane helix</keyword>